<proteinExistence type="predicted"/>
<dbReference type="Proteomes" id="UP001732700">
    <property type="component" value="Chromosome 5A"/>
</dbReference>
<protein>
    <submittedName>
        <fullName evidence="1">Uncharacterized protein</fullName>
    </submittedName>
</protein>
<evidence type="ECO:0000313" key="1">
    <source>
        <dbReference type="EnsemblPlants" id="AVESA.00010b.r2.5AG0861200.1.CDS.1"/>
    </source>
</evidence>
<reference evidence="1" key="2">
    <citation type="submission" date="2025-09" db="UniProtKB">
        <authorList>
            <consortium name="EnsemblPlants"/>
        </authorList>
    </citation>
    <scope>IDENTIFICATION</scope>
</reference>
<name>A0ACD5XVH9_AVESA</name>
<organism evidence="1 2">
    <name type="scientific">Avena sativa</name>
    <name type="common">Oat</name>
    <dbReference type="NCBI Taxonomy" id="4498"/>
    <lineage>
        <taxon>Eukaryota</taxon>
        <taxon>Viridiplantae</taxon>
        <taxon>Streptophyta</taxon>
        <taxon>Embryophyta</taxon>
        <taxon>Tracheophyta</taxon>
        <taxon>Spermatophyta</taxon>
        <taxon>Magnoliopsida</taxon>
        <taxon>Liliopsida</taxon>
        <taxon>Poales</taxon>
        <taxon>Poaceae</taxon>
        <taxon>BOP clade</taxon>
        <taxon>Pooideae</taxon>
        <taxon>Poodae</taxon>
        <taxon>Poeae</taxon>
        <taxon>Poeae Chloroplast Group 1 (Aveneae type)</taxon>
        <taxon>Aveninae</taxon>
        <taxon>Avena</taxon>
    </lineage>
</organism>
<dbReference type="EnsemblPlants" id="AVESA.00010b.r2.5AG0861200.1">
    <property type="protein sequence ID" value="AVESA.00010b.r2.5AG0861200.1.CDS.1"/>
    <property type="gene ID" value="AVESA.00010b.r2.5AG0861200"/>
</dbReference>
<accession>A0ACD5XVH9</accession>
<reference evidence="1" key="1">
    <citation type="submission" date="2021-05" db="EMBL/GenBank/DDBJ databases">
        <authorList>
            <person name="Scholz U."/>
            <person name="Mascher M."/>
            <person name="Fiebig A."/>
        </authorList>
    </citation>
    <scope>NUCLEOTIDE SEQUENCE [LARGE SCALE GENOMIC DNA]</scope>
</reference>
<evidence type="ECO:0000313" key="2">
    <source>
        <dbReference type="Proteomes" id="UP001732700"/>
    </source>
</evidence>
<sequence length="682" mass="77238">MAEAPTLTTSMVQLFIDWEIQLLILLSFALQVFLFFSGGHRRRNTHMLLRIMTWLSYLSADFIAAYALGHLSRNFPTSSTTDDENHEAGTHELTILWAPFLLIHLGGQDTMTAFSIEDNELWLRHLLNLVGQACLVVYVLWKWVALARYQLVTPAAFLFVAGIIKYGERIWALKLGSLRKLIFTRKVVYHARRDGDKMGQTYQEIIRHAHRTEGCVRDLFAGRNFTHMERGVFEPFIIDPDFMEQEAQGQGLGEEAQLNFKRIEIELCRMHNNLFTKSRVIQSKAGAILRCASLASTAVAFVLYVKMTTMSSSSSGGEGRSRMSTSTSDGAITYILFIGAFCLEVCSFLISRTMSPWDWPPVLEESRSLGWLLNRVAWPIFVRIQPETKPLWSNSMGQYSLGAERRRNNNKWSCSTVFLAKMAGIFGARELWNKISNTKHVDVTREIKELINDSIGHSYHGTKHIPVPSSYGSLFSDPFEKALVSLHLWTNMVIEDLKLGKSSVQDGEEKEAEGQPRRRPCLMSTCKRLSNYMVYLLMEHPAMLPVRGNIHHLLGTAAHKSWSNPESLRTYLIKEGYGIHPDLEHDRRRRFLGYEALHAELEILEQVWVRMLIYAAGKSKAEEHARRLSTGGELITFVWLLMARRGFGDVAISVGLTEAPPPPGPWLAPGHLFDPTPTPAGG</sequence>
<keyword evidence="2" id="KW-1185">Reference proteome</keyword>